<name>A0A834MI40_RHYFE</name>
<keyword evidence="7" id="KW-0325">Glycoprotein</keyword>
<evidence type="ECO:0000256" key="8">
    <source>
        <dbReference type="SAM" id="Phobius"/>
    </source>
</evidence>
<keyword evidence="5 8" id="KW-0472">Membrane</keyword>
<dbReference type="PANTHER" id="PTHR42643:SF38">
    <property type="entry name" value="IONOTROPIC RECEPTOR 100A"/>
    <property type="match status" value="1"/>
</dbReference>
<comment type="subcellular location">
    <subcellularLocation>
        <location evidence="1">Cell membrane</location>
        <topology evidence="1">Multi-pass membrane protein</topology>
    </subcellularLocation>
</comment>
<dbReference type="AlphaFoldDB" id="A0A834MI40"/>
<evidence type="ECO:0000256" key="6">
    <source>
        <dbReference type="ARBA" id="ARBA00023170"/>
    </source>
</evidence>
<protein>
    <submittedName>
        <fullName evidence="9">Uncharacterized protein</fullName>
    </submittedName>
</protein>
<dbReference type="OrthoDB" id="8195814at2759"/>
<dbReference type="SUPFAM" id="SSF53850">
    <property type="entry name" value="Periplasmic binding protein-like II"/>
    <property type="match status" value="1"/>
</dbReference>
<dbReference type="Gene3D" id="3.40.190.10">
    <property type="entry name" value="Periplasmic binding protein-like II"/>
    <property type="match status" value="1"/>
</dbReference>
<proteinExistence type="predicted"/>
<evidence type="ECO:0000313" key="9">
    <source>
        <dbReference type="EMBL" id="KAF7284546.1"/>
    </source>
</evidence>
<organism evidence="9 10">
    <name type="scientific">Rhynchophorus ferrugineus</name>
    <name type="common">Red palm weevil</name>
    <name type="synonym">Curculio ferrugineus</name>
    <dbReference type="NCBI Taxonomy" id="354439"/>
    <lineage>
        <taxon>Eukaryota</taxon>
        <taxon>Metazoa</taxon>
        <taxon>Ecdysozoa</taxon>
        <taxon>Arthropoda</taxon>
        <taxon>Hexapoda</taxon>
        <taxon>Insecta</taxon>
        <taxon>Pterygota</taxon>
        <taxon>Neoptera</taxon>
        <taxon>Endopterygota</taxon>
        <taxon>Coleoptera</taxon>
        <taxon>Polyphaga</taxon>
        <taxon>Cucujiformia</taxon>
        <taxon>Curculionidae</taxon>
        <taxon>Dryophthorinae</taxon>
        <taxon>Rhynchophorus</taxon>
    </lineage>
</organism>
<evidence type="ECO:0000256" key="1">
    <source>
        <dbReference type="ARBA" id="ARBA00004651"/>
    </source>
</evidence>
<evidence type="ECO:0000313" key="10">
    <source>
        <dbReference type="Proteomes" id="UP000625711"/>
    </source>
</evidence>
<evidence type="ECO:0000256" key="7">
    <source>
        <dbReference type="ARBA" id="ARBA00023180"/>
    </source>
</evidence>
<dbReference type="EMBL" id="JAACXV010000076">
    <property type="protein sequence ID" value="KAF7284546.1"/>
    <property type="molecule type" value="Genomic_DNA"/>
</dbReference>
<evidence type="ECO:0000256" key="2">
    <source>
        <dbReference type="ARBA" id="ARBA00022475"/>
    </source>
</evidence>
<dbReference type="Proteomes" id="UP000625711">
    <property type="component" value="Unassembled WGS sequence"/>
</dbReference>
<comment type="caution">
    <text evidence="9">The sequence shown here is derived from an EMBL/GenBank/DDBJ whole genome shotgun (WGS) entry which is preliminary data.</text>
</comment>
<keyword evidence="4 8" id="KW-1133">Transmembrane helix</keyword>
<feature type="transmembrane region" description="Helical" evidence="8">
    <location>
        <begin position="374"/>
        <end position="395"/>
    </location>
</feature>
<accession>A0A834MI40</accession>
<keyword evidence="3 8" id="KW-0812">Transmembrane</keyword>
<dbReference type="GO" id="GO:0005886">
    <property type="term" value="C:plasma membrane"/>
    <property type="evidence" value="ECO:0007669"/>
    <property type="project" value="UniProtKB-SubCell"/>
</dbReference>
<dbReference type="InterPro" id="IPR052192">
    <property type="entry name" value="Insect_Ionotropic_Sensory_Rcpt"/>
</dbReference>
<keyword evidence="2" id="KW-1003">Cell membrane</keyword>
<evidence type="ECO:0000256" key="5">
    <source>
        <dbReference type="ARBA" id="ARBA00023136"/>
    </source>
</evidence>
<keyword evidence="10" id="KW-1185">Reference proteome</keyword>
<keyword evidence="6" id="KW-0675">Receptor</keyword>
<dbReference type="PANTHER" id="PTHR42643">
    <property type="entry name" value="IONOTROPIC RECEPTOR 20A-RELATED"/>
    <property type="match status" value="1"/>
</dbReference>
<reference evidence="9" key="1">
    <citation type="submission" date="2020-08" db="EMBL/GenBank/DDBJ databases">
        <title>Genome sequencing and assembly of the red palm weevil Rhynchophorus ferrugineus.</title>
        <authorList>
            <person name="Dias G.B."/>
            <person name="Bergman C.M."/>
            <person name="Manee M."/>
        </authorList>
    </citation>
    <scope>NUCLEOTIDE SEQUENCE</scope>
    <source>
        <strain evidence="9">AA-2017</strain>
        <tissue evidence="9">Whole larva</tissue>
    </source>
</reference>
<feature type="transmembrane region" description="Helical" evidence="8">
    <location>
        <begin position="318"/>
        <end position="336"/>
    </location>
</feature>
<sequence>MYSFGLRSYRKKRFIRDLTVNQTLSLKNDFGNNYNVVIVNRINSTAIRTLMRLNKSSFEYGTVHIIMGQTPDIFYNYFKTENPLKLLKRARQLHLLVFTSDDVRPEDIAPVLVYLWGEFSILNVVAQIPCSWKYRTILITYRPFVKIRDTYGQVQLYKLSDVLSNPLILQNNLINMNEYQIMISQFERYPTAVRNPPLSIKESRIYRNVKDTSMFYGLDGVIVSELSRILNFSVSLQENENNNYYGMILRNGSLIGALAEVACRRTQIQANTRFFAGITSDWVEYTNLFHFDKVCLMVPKSEQVPKWAKMYKILRTKLGITIVAVILLSSIINFFLRRCTGMSNHETFWEMYCLALGCYNKNVLYANPQLPRRIFLGSCMLFFIVFSTILTANLFEEFSTQSYYPDIDTLEQLDKSGLVIKSSISIFRNNSNGLSARLARKTDTSWKNITSTQLAITTKRYAAMGRLQDAKIQIPTKYSDEEGTPLLHVVAECINSVYMGFIVSTGSPYLLVINELLQKFHEGGFYWKWYSDFGVALIVEARAHSNYTHHDLKPFQLRDIQSAFYILCLGLGISIVGFFMEIYWKQIVESWKTLRINYLKHIRR</sequence>
<gene>
    <name evidence="9" type="ORF">GWI33_021996</name>
</gene>
<evidence type="ECO:0000256" key="4">
    <source>
        <dbReference type="ARBA" id="ARBA00022989"/>
    </source>
</evidence>
<feature type="transmembrane region" description="Helical" evidence="8">
    <location>
        <begin position="563"/>
        <end position="584"/>
    </location>
</feature>
<evidence type="ECO:0000256" key="3">
    <source>
        <dbReference type="ARBA" id="ARBA00022692"/>
    </source>
</evidence>